<dbReference type="AlphaFoldDB" id="A0AAV6FFY5"/>
<gene>
    <name evidence="1" type="ORF">AALO_G00305140</name>
</gene>
<reference evidence="1" key="1">
    <citation type="submission" date="2020-10" db="EMBL/GenBank/DDBJ databases">
        <title>Chromosome-scale genome assembly of the Allis shad, Alosa alosa.</title>
        <authorList>
            <person name="Margot Z."/>
            <person name="Christophe K."/>
            <person name="Cabau C."/>
            <person name="Louis A."/>
            <person name="Berthelot C."/>
            <person name="Parey E."/>
            <person name="Roest Crollius H."/>
            <person name="Montfort J."/>
            <person name="Robinson-Rechavi M."/>
            <person name="Bucao C."/>
            <person name="Bouchez O."/>
            <person name="Gislard M."/>
            <person name="Lluch J."/>
            <person name="Milhes M."/>
            <person name="Lampietro C."/>
            <person name="Lopez Roques C."/>
            <person name="Donnadieu C."/>
            <person name="Braasch I."/>
            <person name="Desvignes T."/>
            <person name="Postlethwait J."/>
            <person name="Bobe J."/>
            <person name="Guiguen Y."/>
        </authorList>
    </citation>
    <scope>NUCLEOTIDE SEQUENCE</scope>
    <source>
        <strain evidence="1">M-15738</strain>
        <tissue evidence="1">Blood</tissue>
    </source>
</reference>
<protein>
    <submittedName>
        <fullName evidence="1">Uncharacterized protein</fullName>
    </submittedName>
</protein>
<proteinExistence type="predicted"/>
<keyword evidence="2" id="KW-1185">Reference proteome</keyword>
<evidence type="ECO:0000313" key="1">
    <source>
        <dbReference type="EMBL" id="KAG5260582.1"/>
    </source>
</evidence>
<name>A0AAV6FFY5_9TELE</name>
<comment type="caution">
    <text evidence="1">The sequence shown here is derived from an EMBL/GenBank/DDBJ whole genome shotgun (WGS) entry which is preliminary data.</text>
</comment>
<organism evidence="1 2">
    <name type="scientific">Alosa alosa</name>
    <name type="common">allis shad</name>
    <dbReference type="NCBI Taxonomy" id="278164"/>
    <lineage>
        <taxon>Eukaryota</taxon>
        <taxon>Metazoa</taxon>
        <taxon>Chordata</taxon>
        <taxon>Craniata</taxon>
        <taxon>Vertebrata</taxon>
        <taxon>Euteleostomi</taxon>
        <taxon>Actinopterygii</taxon>
        <taxon>Neopterygii</taxon>
        <taxon>Teleostei</taxon>
        <taxon>Clupei</taxon>
        <taxon>Clupeiformes</taxon>
        <taxon>Clupeoidei</taxon>
        <taxon>Clupeidae</taxon>
        <taxon>Alosa</taxon>
    </lineage>
</organism>
<dbReference type="Proteomes" id="UP000823561">
    <property type="component" value="Unassembled WGS sequence"/>
</dbReference>
<accession>A0AAV6FFY5</accession>
<sequence length="63" mass="6817">MAANAKLREDTVCINRLVSKLPVLFQSSQCLVLNVRALGSLPMKCGDSLNLVNGCKTVIYLHG</sequence>
<dbReference type="EMBL" id="JADWDJ010000032">
    <property type="protein sequence ID" value="KAG5260582.1"/>
    <property type="molecule type" value="Genomic_DNA"/>
</dbReference>
<evidence type="ECO:0000313" key="2">
    <source>
        <dbReference type="Proteomes" id="UP000823561"/>
    </source>
</evidence>